<gene>
    <name evidence="2" type="ORF">JCM21531_3500</name>
</gene>
<dbReference type="AlphaFoldDB" id="W4VAX1"/>
<dbReference type="RefSeq" id="WP_038290451.1">
    <property type="nucleotide sequence ID" value="NZ_BAVR01000050.1"/>
</dbReference>
<dbReference type="Proteomes" id="UP000019109">
    <property type="component" value="Unassembled WGS sequence"/>
</dbReference>
<dbReference type="OrthoDB" id="9799278at2"/>
<protein>
    <recommendedName>
        <fullName evidence="1">Polysaccharide pyruvyl transferase domain-containing protein</fullName>
    </recommendedName>
</protein>
<comment type="caution">
    <text evidence="2">The sequence shown here is derived from an EMBL/GenBank/DDBJ whole genome shotgun (WGS) entry which is preliminary data.</text>
</comment>
<evidence type="ECO:0000259" key="1">
    <source>
        <dbReference type="Pfam" id="PF04230"/>
    </source>
</evidence>
<dbReference type="InterPro" id="IPR007345">
    <property type="entry name" value="Polysacch_pyruvyl_Trfase"/>
</dbReference>
<organism evidence="2 3">
    <name type="scientific">Acetivibrio straminisolvens JCM 21531</name>
    <dbReference type="NCBI Taxonomy" id="1294263"/>
    <lineage>
        <taxon>Bacteria</taxon>
        <taxon>Bacillati</taxon>
        <taxon>Bacillota</taxon>
        <taxon>Clostridia</taxon>
        <taxon>Eubacteriales</taxon>
        <taxon>Oscillospiraceae</taxon>
        <taxon>Acetivibrio</taxon>
    </lineage>
</organism>
<sequence length="383" mass="45129">MSKELKILIITYSRTKNYGGILQAYGLYRHLEKMGQDVKFIDYIPVRCNFYNKKQFVNCITSKSKIWGINRISKWLWGLLIYPRVVKEYAPFLDFMDSRVKFTRKYYSYEELLEDTPQADIYITGSDQVWNSDFIENNNLDLPFYLEFVDDTKKKISYASSFGKDTIPPQNVKLVEKMLKRYNDISVREQSGMDILSKMQIKSTVVVDPTILCDVSEWDAIASERKMNQDYILLYQVRFNKNVYRIAKKIAKKRNQKLIIITLDYKDKFRALCDCVLVAPSIPDWLSYIKYANVVITDSFHASVFSILFKRKFIVSGVARKGMSTRIHNLLNMLELQNQELKDFSVDDAERILQSDVEWEKCYSLLNKQKHYSAKWLEQAINK</sequence>
<accession>W4VAX1</accession>
<evidence type="ECO:0000313" key="3">
    <source>
        <dbReference type="Proteomes" id="UP000019109"/>
    </source>
</evidence>
<evidence type="ECO:0000313" key="2">
    <source>
        <dbReference type="EMBL" id="GAE89928.1"/>
    </source>
</evidence>
<feature type="domain" description="Polysaccharide pyruvyl transferase" evidence="1">
    <location>
        <begin position="17"/>
        <end position="315"/>
    </location>
</feature>
<dbReference type="EMBL" id="BAVR01000050">
    <property type="protein sequence ID" value="GAE89928.1"/>
    <property type="molecule type" value="Genomic_DNA"/>
</dbReference>
<proteinExistence type="predicted"/>
<dbReference type="STRING" id="1294263.JCM21531_3500"/>
<dbReference type="Pfam" id="PF04230">
    <property type="entry name" value="PS_pyruv_trans"/>
    <property type="match status" value="1"/>
</dbReference>
<reference evidence="2" key="1">
    <citation type="journal article" date="2014" name="Genome Announc.">
        <title>Draft Genome Sequence of Clostridium straminisolvens Strain JCM 21531T, Isolated from a Cellulose-Degrading Bacterial Community.</title>
        <authorList>
            <person name="Yuki M."/>
            <person name="Oshima K."/>
            <person name="Suda W."/>
            <person name="Sakamoto M."/>
            <person name="Kitamura K."/>
            <person name="Iida T."/>
            <person name="Hattori M."/>
            <person name="Ohkuma M."/>
        </authorList>
    </citation>
    <scope>NUCLEOTIDE SEQUENCE [LARGE SCALE GENOMIC DNA]</scope>
    <source>
        <strain evidence="2">JCM 21531</strain>
    </source>
</reference>
<name>W4VAX1_9FIRM</name>
<keyword evidence="3" id="KW-1185">Reference proteome</keyword>